<accession>A0A917WXQ9</accession>
<reference evidence="2" key="1">
    <citation type="journal article" date="2014" name="Int. J. Syst. Evol. Microbiol.">
        <title>Complete genome sequence of Corynebacterium casei LMG S-19264T (=DSM 44701T), isolated from a smear-ripened cheese.</title>
        <authorList>
            <consortium name="US DOE Joint Genome Institute (JGI-PGF)"/>
            <person name="Walter F."/>
            <person name="Albersmeier A."/>
            <person name="Kalinowski J."/>
            <person name="Ruckert C."/>
        </authorList>
    </citation>
    <scope>NUCLEOTIDE SEQUENCE</scope>
    <source>
        <strain evidence="2">CGMCC 4.7312</strain>
    </source>
</reference>
<evidence type="ECO:0000259" key="1">
    <source>
        <dbReference type="Pfam" id="PF22513"/>
    </source>
</evidence>
<proteinExistence type="predicted"/>
<dbReference type="InterPro" id="IPR053853">
    <property type="entry name" value="FitA-like_RHH"/>
</dbReference>
<gene>
    <name evidence="2" type="ORF">GCM10011608_22750</name>
</gene>
<feature type="domain" description="Antitoxin FitA-like ribbon-helix-helix" evidence="1">
    <location>
        <begin position="48"/>
        <end position="83"/>
    </location>
</feature>
<dbReference type="EMBL" id="BMNB01000008">
    <property type="protein sequence ID" value="GGM37607.1"/>
    <property type="molecule type" value="Genomic_DNA"/>
</dbReference>
<name>A0A917WXQ9_9ACTN</name>
<evidence type="ECO:0000313" key="3">
    <source>
        <dbReference type="Proteomes" id="UP000608890"/>
    </source>
</evidence>
<dbReference type="AlphaFoldDB" id="A0A917WXQ9"/>
<reference evidence="2" key="2">
    <citation type="submission" date="2020-09" db="EMBL/GenBank/DDBJ databases">
        <authorList>
            <person name="Sun Q."/>
            <person name="Zhou Y."/>
        </authorList>
    </citation>
    <scope>NUCLEOTIDE SEQUENCE</scope>
    <source>
        <strain evidence="2">CGMCC 4.7312</strain>
    </source>
</reference>
<dbReference type="SUPFAM" id="SSF47598">
    <property type="entry name" value="Ribbon-helix-helix"/>
    <property type="match status" value="1"/>
</dbReference>
<keyword evidence="3" id="KW-1185">Reference proteome</keyword>
<dbReference type="Proteomes" id="UP000608890">
    <property type="component" value="Unassembled WGS sequence"/>
</dbReference>
<comment type="caution">
    <text evidence="2">The sequence shown here is derived from an EMBL/GenBank/DDBJ whole genome shotgun (WGS) entry which is preliminary data.</text>
</comment>
<evidence type="ECO:0000313" key="2">
    <source>
        <dbReference type="EMBL" id="GGM37607.1"/>
    </source>
</evidence>
<protein>
    <recommendedName>
        <fullName evidence="1">Antitoxin FitA-like ribbon-helix-helix domain-containing protein</fullName>
    </recommendedName>
</protein>
<sequence>MVRAGIEAPATPGPREEKGRRLFIVAWVDNSLDLASKCRHYAVMAVVLTIRDVPEEVRDLLAQQARERGQSLQAYLLSVLNRQADFCRNRQLLAEIGQELDSGAGADQGAPDAAEVLGQARAERGLRGDASSAHSTRDVA</sequence>
<dbReference type="InterPro" id="IPR010985">
    <property type="entry name" value="Ribbon_hlx_hlx"/>
</dbReference>
<dbReference type="GO" id="GO:0006355">
    <property type="term" value="P:regulation of DNA-templated transcription"/>
    <property type="evidence" value="ECO:0007669"/>
    <property type="project" value="InterPro"/>
</dbReference>
<dbReference type="Pfam" id="PF22513">
    <property type="entry name" value="FitA-like_RHH"/>
    <property type="match status" value="1"/>
</dbReference>
<organism evidence="2 3">
    <name type="scientific">Micromonospora sonchi</name>
    <dbReference type="NCBI Taxonomy" id="1763543"/>
    <lineage>
        <taxon>Bacteria</taxon>
        <taxon>Bacillati</taxon>
        <taxon>Actinomycetota</taxon>
        <taxon>Actinomycetes</taxon>
        <taxon>Micromonosporales</taxon>
        <taxon>Micromonosporaceae</taxon>
        <taxon>Micromonospora</taxon>
    </lineage>
</organism>